<dbReference type="AlphaFoldDB" id="A0A426WXR0"/>
<sequence length="332" mass="37227">SNNKGWKSRYLYVSGPVWGFRLDWSAHPIGNVSPYLSEEETILVGKLKGILSSSRAIKEMAELWLVEAGLSPASRDRMDLGELRGMPKVTSGKVPPTRPTAREVGASPAREAPKASLKRSVVSPPEQVEDAVRRHKKVKVLTRRHKSRPSEGESRSRSKSKEAAAPSEEPEAPVGSEEGGATPAHECPRSMKDLFKTKVHKGNTGYYALLMSDLGHQDPEKEMKARWKGLKELDEKLDALKSKGGPEAVIEAEERASELREELEKTKRERREELLRHEASEKELQEVWSHLGDAQRLLREARIRARKMDDELLQAVKDLESARAELPRQSVV</sequence>
<organism evidence="3 4">
    <name type="scientific">Ensete ventricosum</name>
    <name type="common">Abyssinian banana</name>
    <name type="synonym">Musa ensete</name>
    <dbReference type="NCBI Taxonomy" id="4639"/>
    <lineage>
        <taxon>Eukaryota</taxon>
        <taxon>Viridiplantae</taxon>
        <taxon>Streptophyta</taxon>
        <taxon>Embryophyta</taxon>
        <taxon>Tracheophyta</taxon>
        <taxon>Spermatophyta</taxon>
        <taxon>Magnoliopsida</taxon>
        <taxon>Liliopsida</taxon>
        <taxon>Zingiberales</taxon>
        <taxon>Musaceae</taxon>
        <taxon>Ensete</taxon>
    </lineage>
</organism>
<feature type="region of interest" description="Disordered" evidence="2">
    <location>
        <begin position="84"/>
        <end position="189"/>
    </location>
</feature>
<feature type="compositionally biased region" description="Basic residues" evidence="2">
    <location>
        <begin position="133"/>
        <end position="147"/>
    </location>
</feature>
<dbReference type="EMBL" id="AMZH03033801">
    <property type="protein sequence ID" value="RRT32114.1"/>
    <property type="molecule type" value="Genomic_DNA"/>
</dbReference>
<comment type="caution">
    <text evidence="3">The sequence shown here is derived from an EMBL/GenBank/DDBJ whole genome shotgun (WGS) entry which is preliminary data.</text>
</comment>
<feature type="compositionally biased region" description="Low complexity" evidence="2">
    <location>
        <begin position="163"/>
        <end position="180"/>
    </location>
</feature>
<feature type="compositionally biased region" description="Basic and acidic residues" evidence="2">
    <location>
        <begin position="148"/>
        <end position="162"/>
    </location>
</feature>
<evidence type="ECO:0000256" key="2">
    <source>
        <dbReference type="SAM" id="MobiDB-lite"/>
    </source>
</evidence>
<keyword evidence="1" id="KW-0175">Coiled coil</keyword>
<evidence type="ECO:0000256" key="1">
    <source>
        <dbReference type="SAM" id="Coils"/>
    </source>
</evidence>
<dbReference type="Proteomes" id="UP000287651">
    <property type="component" value="Unassembled WGS sequence"/>
</dbReference>
<evidence type="ECO:0000313" key="4">
    <source>
        <dbReference type="Proteomes" id="UP000287651"/>
    </source>
</evidence>
<name>A0A426WXR0_ENSVE</name>
<proteinExistence type="predicted"/>
<reference evidence="3 4" key="1">
    <citation type="journal article" date="2014" name="Agronomy (Basel)">
        <title>A Draft Genome Sequence for Ensete ventricosum, the Drought-Tolerant Tree Against Hunger.</title>
        <authorList>
            <person name="Harrison J."/>
            <person name="Moore K.A."/>
            <person name="Paszkiewicz K."/>
            <person name="Jones T."/>
            <person name="Grant M."/>
            <person name="Ambacheew D."/>
            <person name="Muzemil S."/>
            <person name="Studholme D.J."/>
        </authorList>
    </citation>
    <scope>NUCLEOTIDE SEQUENCE [LARGE SCALE GENOMIC DNA]</scope>
</reference>
<feature type="non-terminal residue" evidence="3">
    <location>
        <position position="1"/>
    </location>
</feature>
<gene>
    <name evidence="3" type="ORF">B296_00047123</name>
</gene>
<evidence type="ECO:0000313" key="3">
    <source>
        <dbReference type="EMBL" id="RRT32114.1"/>
    </source>
</evidence>
<feature type="coiled-coil region" evidence="1">
    <location>
        <begin position="249"/>
        <end position="325"/>
    </location>
</feature>
<accession>A0A426WXR0</accession>
<protein>
    <submittedName>
        <fullName evidence="3">Uncharacterized protein</fullName>
    </submittedName>
</protein>